<dbReference type="Gene3D" id="3.40.1480.10">
    <property type="entry name" value="MOFRL domain"/>
    <property type="match status" value="1"/>
</dbReference>
<name>D8PAL2_9BACT</name>
<sequence>MIQAGVSQPRARALFEALFRAGLQAVDPYAAVCRQVRFRSGQLTIGSQRYPLSQHQRLVVVGAGKASGRMAQALERQVGARIDTGLVVVKYGHGAATKKIRILEAGHPVPDEAGLRASRAMMALIGTLRPDDLLIVLLSGGASSLLPSPAAGITLRDKQLTTQLLLRSGATIQEMNAVRKHVSCAKGGQLAAATSARVASVILSDVIGNDLGTIGSGPTAPDPTTFRDAWRILEQYEVARKVPASVRRRLEAGMKKSLPETPKAGAALFRRVNNLIIGDNRAAVDAVAKAAKRKRLQTLVLSTTVIGEARELAKFFGAMAREIALQGRPVARPCCVIAGGEPTVTIRGQGTGGRAQEFALAASMEIAGLSNVWVAGFATDGTDGPTSVAGAVVDGETVARARRAKLDLLSVLQDNDAYPCFKKLRAHIVTGPTGTNVNDLYLLLAL</sequence>
<dbReference type="Pfam" id="PF05161">
    <property type="entry name" value="MOFRL"/>
    <property type="match status" value="1"/>
</dbReference>
<dbReference type="PANTHER" id="PTHR12227:SF0">
    <property type="entry name" value="GLYCERATE KINASE"/>
    <property type="match status" value="1"/>
</dbReference>
<keyword evidence="3" id="KW-0418">Kinase</keyword>
<evidence type="ECO:0000313" key="7">
    <source>
        <dbReference type="EMBL" id="CBK40271.1"/>
    </source>
</evidence>
<dbReference type="GO" id="GO:0005737">
    <property type="term" value="C:cytoplasm"/>
    <property type="evidence" value="ECO:0007669"/>
    <property type="project" value="TreeGrafter"/>
</dbReference>
<accession>D8PAL2</accession>
<dbReference type="eggNOG" id="COG2379">
    <property type="taxonomic scope" value="Bacteria"/>
</dbReference>
<keyword evidence="1" id="KW-0808">Transferase</keyword>
<dbReference type="OrthoDB" id="9766552at2"/>
<dbReference type="FunFam" id="3.40.1480.10:FF:000002">
    <property type="entry name" value="Glycerate kinase"/>
    <property type="match status" value="1"/>
</dbReference>
<dbReference type="STRING" id="330214.NIDE0496"/>
<dbReference type="SUPFAM" id="SSF82544">
    <property type="entry name" value="GckA/TtuD-like"/>
    <property type="match status" value="1"/>
</dbReference>
<evidence type="ECO:0000256" key="3">
    <source>
        <dbReference type="ARBA" id="ARBA00022777"/>
    </source>
</evidence>
<feature type="domain" description="MOFRL-associated" evidence="6">
    <location>
        <begin position="16"/>
        <end position="251"/>
    </location>
</feature>
<keyword evidence="8" id="KW-1185">Reference proteome</keyword>
<dbReference type="KEGG" id="nde:NIDE0496"/>
<dbReference type="FunFam" id="3.40.50.10180:FF:000001">
    <property type="entry name" value="Glycerate kinase"/>
    <property type="match status" value="1"/>
</dbReference>
<gene>
    <name evidence="7" type="primary">ttuD</name>
    <name evidence="7" type="ORF">NIDE0496</name>
</gene>
<dbReference type="HOGENOM" id="CLU_032279_1_1_0"/>
<organism evidence="7 8">
    <name type="scientific">Nitrospira defluvii</name>
    <dbReference type="NCBI Taxonomy" id="330214"/>
    <lineage>
        <taxon>Bacteria</taxon>
        <taxon>Pseudomonadati</taxon>
        <taxon>Nitrospirota</taxon>
        <taxon>Nitrospiria</taxon>
        <taxon>Nitrospirales</taxon>
        <taxon>Nitrospiraceae</taxon>
        <taxon>Nitrospira</taxon>
    </lineage>
</organism>
<dbReference type="GO" id="GO:0008887">
    <property type="term" value="F:glycerate kinase activity"/>
    <property type="evidence" value="ECO:0007669"/>
    <property type="project" value="InterPro"/>
</dbReference>
<dbReference type="InterPro" id="IPR039760">
    <property type="entry name" value="MOFRL_protein"/>
</dbReference>
<evidence type="ECO:0000259" key="6">
    <source>
        <dbReference type="Pfam" id="PF13660"/>
    </source>
</evidence>
<protein>
    <submittedName>
        <fullName evidence="7">Putative Hydroxypyruvate reductase</fullName>
        <ecNumber evidence="7">1.1.1.81</ecNumber>
    </submittedName>
</protein>
<proteinExistence type="predicted"/>
<keyword evidence="4" id="KW-0067">ATP-binding</keyword>
<dbReference type="InterPro" id="IPR025286">
    <property type="entry name" value="MOFRL_assoc_dom"/>
</dbReference>
<keyword evidence="7" id="KW-0670">Pyruvate</keyword>
<evidence type="ECO:0000256" key="4">
    <source>
        <dbReference type="ARBA" id="ARBA00022840"/>
    </source>
</evidence>
<evidence type="ECO:0000256" key="1">
    <source>
        <dbReference type="ARBA" id="ARBA00022679"/>
    </source>
</evidence>
<dbReference type="GO" id="GO:0005524">
    <property type="term" value="F:ATP binding"/>
    <property type="evidence" value="ECO:0007669"/>
    <property type="project" value="UniProtKB-KW"/>
</dbReference>
<dbReference type="InterPro" id="IPR038614">
    <property type="entry name" value="GK_N_sf"/>
</dbReference>
<dbReference type="GO" id="GO:0016618">
    <property type="term" value="F:hydroxypyruvate reductase [NAD(P)H] activity"/>
    <property type="evidence" value="ECO:0007669"/>
    <property type="project" value="UniProtKB-EC"/>
</dbReference>
<evidence type="ECO:0000256" key="2">
    <source>
        <dbReference type="ARBA" id="ARBA00022741"/>
    </source>
</evidence>
<dbReference type="AlphaFoldDB" id="D8PAL2"/>
<keyword evidence="7" id="KW-0560">Oxidoreductase</keyword>
<reference evidence="7 8" key="1">
    <citation type="journal article" date="2010" name="Proc. Natl. Acad. Sci. U.S.A.">
        <title>A Nitrospira metagenome illuminates the physiology and evolution of globally important nitrite-oxidizing bacteria.</title>
        <authorList>
            <person name="Lucker S."/>
            <person name="Wagner M."/>
            <person name="Maixner F."/>
            <person name="Pelletier E."/>
            <person name="Koch H."/>
            <person name="Vacherie B."/>
            <person name="Rattei T."/>
            <person name="Sinninghe Damste J."/>
            <person name="Spieck E."/>
            <person name="Le Paslier D."/>
            <person name="Daims H."/>
        </authorList>
    </citation>
    <scope>NUCLEOTIDE SEQUENCE [LARGE SCALE GENOMIC DNA]</scope>
</reference>
<dbReference type="EMBL" id="FP929003">
    <property type="protein sequence ID" value="CBK40271.1"/>
    <property type="molecule type" value="Genomic_DNA"/>
</dbReference>
<dbReference type="PANTHER" id="PTHR12227">
    <property type="entry name" value="GLYCERATE KINASE"/>
    <property type="match status" value="1"/>
</dbReference>
<dbReference type="Gene3D" id="3.40.50.10180">
    <property type="entry name" value="Glycerate kinase, MOFRL-like N-terminal domain"/>
    <property type="match status" value="1"/>
</dbReference>
<dbReference type="InterPro" id="IPR037035">
    <property type="entry name" value="GK-like_C_sf"/>
</dbReference>
<keyword evidence="2" id="KW-0547">Nucleotide-binding</keyword>
<feature type="domain" description="MOFRL" evidence="5">
    <location>
        <begin position="334"/>
        <end position="439"/>
    </location>
</feature>
<evidence type="ECO:0000259" key="5">
    <source>
        <dbReference type="Pfam" id="PF05161"/>
    </source>
</evidence>
<dbReference type="Proteomes" id="UP000001660">
    <property type="component" value="Chromosome"/>
</dbReference>
<evidence type="ECO:0000313" key="8">
    <source>
        <dbReference type="Proteomes" id="UP000001660"/>
    </source>
</evidence>
<dbReference type="EC" id="1.1.1.81" evidence="7"/>
<dbReference type="InterPro" id="IPR007835">
    <property type="entry name" value="MOFRL"/>
</dbReference>
<dbReference type="Pfam" id="PF13660">
    <property type="entry name" value="DUF4147"/>
    <property type="match status" value="1"/>
</dbReference>